<organism evidence="4 5">
    <name type="scientific">Brevibacterium spongiae</name>
    <dbReference type="NCBI Taxonomy" id="2909672"/>
    <lineage>
        <taxon>Bacteria</taxon>
        <taxon>Bacillati</taxon>
        <taxon>Actinomycetota</taxon>
        <taxon>Actinomycetes</taxon>
        <taxon>Micrococcales</taxon>
        <taxon>Brevibacteriaceae</taxon>
        <taxon>Brevibacterium</taxon>
    </lineage>
</organism>
<dbReference type="RefSeq" id="WP_265419657.1">
    <property type="nucleotide sequence ID" value="NZ_CP093443.1"/>
</dbReference>
<dbReference type="InterPro" id="IPR006016">
    <property type="entry name" value="UspA"/>
</dbReference>
<feature type="domain" description="UspA" evidence="3">
    <location>
        <begin position="33"/>
        <end position="168"/>
    </location>
</feature>
<evidence type="ECO:0000256" key="1">
    <source>
        <dbReference type="ARBA" id="ARBA00008791"/>
    </source>
</evidence>
<evidence type="ECO:0000256" key="2">
    <source>
        <dbReference type="SAM" id="MobiDB-lite"/>
    </source>
</evidence>
<dbReference type="InterPro" id="IPR014729">
    <property type="entry name" value="Rossmann-like_a/b/a_fold"/>
</dbReference>
<name>A0ABY5SWL6_9MICO</name>
<evidence type="ECO:0000313" key="5">
    <source>
        <dbReference type="Proteomes" id="UP001064879"/>
    </source>
</evidence>
<feature type="region of interest" description="Disordered" evidence="2">
    <location>
        <begin position="1"/>
        <end position="25"/>
    </location>
</feature>
<dbReference type="PANTHER" id="PTHR46268">
    <property type="entry name" value="STRESS RESPONSE PROTEIN NHAX"/>
    <property type="match status" value="1"/>
</dbReference>
<protein>
    <submittedName>
        <fullName evidence="4">Universal stress protein</fullName>
    </submittedName>
</protein>
<dbReference type="PRINTS" id="PR01438">
    <property type="entry name" value="UNVRSLSTRESS"/>
</dbReference>
<proteinExistence type="inferred from homology"/>
<gene>
    <name evidence="4" type="ORF">L1F31_05440</name>
</gene>
<dbReference type="Gene3D" id="3.40.50.620">
    <property type="entry name" value="HUPs"/>
    <property type="match status" value="2"/>
</dbReference>
<comment type="similarity">
    <text evidence="1">Belongs to the universal stress protein A family.</text>
</comment>
<keyword evidence="5" id="KW-1185">Reference proteome</keyword>
<dbReference type="Pfam" id="PF00582">
    <property type="entry name" value="Usp"/>
    <property type="match status" value="2"/>
</dbReference>
<reference evidence="4" key="1">
    <citation type="submission" date="2022-03" db="EMBL/GenBank/DDBJ databases">
        <title>Brevibacterium spongiae sp. nov., isolated from marine sponge.</title>
        <authorList>
            <person name="Li Z."/>
            <person name="Zhang M."/>
        </authorList>
    </citation>
    <scope>NUCLEOTIDE SEQUENCE</scope>
    <source>
        <strain evidence="4">WHS-Z9</strain>
    </source>
</reference>
<accession>A0ABY5SWL6</accession>
<dbReference type="Proteomes" id="UP001064879">
    <property type="component" value="Chromosome"/>
</dbReference>
<sequence length="319" mass="33221">MSAQSPMPESDTPESRAAGAQPSESGLNRELGVLVGFDGSELAALAVRFGALEAARRKTTLTVVTAYPLPTMIYPNMASIPNEPEDTKAEKEAEKTLAEAVELLRDHPGEKSFRTAPGDAAGSLITLSADAEVIVLGARGRGGFMGRVLGSVSTAVPAHAHCPTIVVPHHATKADADGPVVVAVDGSDTGRVAMVTAAAEAAVREAPLEVVAVLPAGEEWLYWYPELELSSEVTGRRQKQIATGLEGEVAQLSAQFPDLEVSSSVPVGEPTHTLVEISARAQLTVMGTRGRGRIRSALLGSVSRGVLNHAEGPVMIVPS</sequence>
<dbReference type="SUPFAM" id="SSF52402">
    <property type="entry name" value="Adenine nucleotide alpha hydrolases-like"/>
    <property type="match status" value="2"/>
</dbReference>
<evidence type="ECO:0000259" key="3">
    <source>
        <dbReference type="Pfam" id="PF00582"/>
    </source>
</evidence>
<dbReference type="PANTHER" id="PTHR46268:SF6">
    <property type="entry name" value="UNIVERSAL STRESS PROTEIN UP12"/>
    <property type="match status" value="1"/>
</dbReference>
<dbReference type="InterPro" id="IPR006015">
    <property type="entry name" value="Universal_stress_UspA"/>
</dbReference>
<dbReference type="EMBL" id="CP093443">
    <property type="protein sequence ID" value="UVI37099.1"/>
    <property type="molecule type" value="Genomic_DNA"/>
</dbReference>
<evidence type="ECO:0000313" key="4">
    <source>
        <dbReference type="EMBL" id="UVI37099.1"/>
    </source>
</evidence>
<feature type="domain" description="UspA" evidence="3">
    <location>
        <begin position="179"/>
        <end position="318"/>
    </location>
</feature>